<dbReference type="Pfam" id="PF00018">
    <property type="entry name" value="SH3_1"/>
    <property type="match status" value="1"/>
</dbReference>
<dbReference type="PANTHER" id="PTHR14167:SF116">
    <property type="entry name" value="CAP, ISOFORM AC"/>
    <property type="match status" value="1"/>
</dbReference>
<dbReference type="STRING" id="6265.A0A0B2VF90"/>
<dbReference type="PROSITE" id="PS50002">
    <property type="entry name" value="SH3"/>
    <property type="match status" value="1"/>
</dbReference>
<feature type="domain" description="SH3" evidence="4">
    <location>
        <begin position="28"/>
        <end position="88"/>
    </location>
</feature>
<sequence>MNHGDEVQAWQRKHTEEGLSGPAHIVPKNAETYRALYAYKPQNVDELELRENDIVFVVEKCDDGWYIDQPGTLQRIFVVPLAVNLLDAFSSIIPAIPPTPFRYEPVAHESTVYFHYCRKDWKDGGEGGFYETELLLIQPQKRVVDDFRGFITISYYFVNHHNDSDIFAEKNEAGPGNDSEVRIGDDSEASTRTAYSAKLSDGAEKRNGSCMIPLIMCSGRSMKRQI</sequence>
<accession>A0A0B2VF90</accession>
<dbReference type="SUPFAM" id="SSF50044">
    <property type="entry name" value="SH3-domain"/>
    <property type="match status" value="1"/>
</dbReference>
<reference evidence="5 6" key="1">
    <citation type="submission" date="2014-11" db="EMBL/GenBank/DDBJ databases">
        <title>Genetic blueprint of the zoonotic pathogen Toxocara canis.</title>
        <authorList>
            <person name="Zhu X.-Q."/>
            <person name="Korhonen P.K."/>
            <person name="Cai H."/>
            <person name="Young N.D."/>
            <person name="Nejsum P."/>
            <person name="von Samson-Himmelstjerna G."/>
            <person name="Boag P.R."/>
            <person name="Tan P."/>
            <person name="Li Q."/>
            <person name="Min J."/>
            <person name="Yang Y."/>
            <person name="Wang X."/>
            <person name="Fang X."/>
            <person name="Hall R.S."/>
            <person name="Hofmann A."/>
            <person name="Sternberg P.W."/>
            <person name="Jex A.R."/>
            <person name="Gasser R.B."/>
        </authorList>
    </citation>
    <scope>NUCLEOTIDE SEQUENCE [LARGE SCALE GENOMIC DNA]</scope>
    <source>
        <strain evidence="5">PN_DK_2014</strain>
    </source>
</reference>
<organism evidence="5 6">
    <name type="scientific">Toxocara canis</name>
    <name type="common">Canine roundworm</name>
    <dbReference type="NCBI Taxonomy" id="6265"/>
    <lineage>
        <taxon>Eukaryota</taxon>
        <taxon>Metazoa</taxon>
        <taxon>Ecdysozoa</taxon>
        <taxon>Nematoda</taxon>
        <taxon>Chromadorea</taxon>
        <taxon>Rhabditida</taxon>
        <taxon>Spirurina</taxon>
        <taxon>Ascaridomorpha</taxon>
        <taxon>Ascaridoidea</taxon>
        <taxon>Toxocaridae</taxon>
        <taxon>Toxocara</taxon>
    </lineage>
</organism>
<dbReference type="InterPro" id="IPR050384">
    <property type="entry name" value="Endophilin_SH3RF"/>
</dbReference>
<evidence type="ECO:0000259" key="4">
    <source>
        <dbReference type="PROSITE" id="PS50002"/>
    </source>
</evidence>
<keyword evidence="6" id="KW-1185">Reference proteome</keyword>
<evidence type="ECO:0000313" key="6">
    <source>
        <dbReference type="Proteomes" id="UP000031036"/>
    </source>
</evidence>
<name>A0A0B2VF90_TOXCA</name>
<gene>
    <name evidence="5" type="primary">SORBS1</name>
    <name evidence="5" type="ORF">Tcan_12295</name>
</gene>
<comment type="caution">
    <text evidence="5">The sequence shown here is derived from an EMBL/GenBank/DDBJ whole genome shotgun (WGS) entry which is preliminary data.</text>
</comment>
<protein>
    <submittedName>
        <fullName evidence="5">Sorbin and SH3 domain-containing protein 1</fullName>
    </submittedName>
</protein>
<proteinExistence type="predicted"/>
<dbReference type="InterPro" id="IPR001452">
    <property type="entry name" value="SH3_domain"/>
</dbReference>
<dbReference type="Proteomes" id="UP000031036">
    <property type="component" value="Unassembled WGS sequence"/>
</dbReference>
<dbReference type="AlphaFoldDB" id="A0A0B2VF90"/>
<dbReference type="OrthoDB" id="73680at2759"/>
<keyword evidence="1 2" id="KW-0728">SH3 domain</keyword>
<dbReference type="SMART" id="SM00326">
    <property type="entry name" value="SH3"/>
    <property type="match status" value="1"/>
</dbReference>
<evidence type="ECO:0000256" key="3">
    <source>
        <dbReference type="SAM" id="MobiDB-lite"/>
    </source>
</evidence>
<dbReference type="EMBL" id="JPKZ01001765">
    <property type="protein sequence ID" value="KHN80129.1"/>
    <property type="molecule type" value="Genomic_DNA"/>
</dbReference>
<dbReference type="PANTHER" id="PTHR14167">
    <property type="entry name" value="SH3 DOMAIN-CONTAINING"/>
    <property type="match status" value="1"/>
</dbReference>
<evidence type="ECO:0000313" key="5">
    <source>
        <dbReference type="EMBL" id="KHN80129.1"/>
    </source>
</evidence>
<feature type="region of interest" description="Disordered" evidence="3">
    <location>
        <begin position="1"/>
        <end position="22"/>
    </location>
</feature>
<evidence type="ECO:0000256" key="1">
    <source>
        <dbReference type="ARBA" id="ARBA00022443"/>
    </source>
</evidence>
<dbReference type="InterPro" id="IPR036028">
    <property type="entry name" value="SH3-like_dom_sf"/>
</dbReference>
<dbReference type="Gene3D" id="2.30.30.40">
    <property type="entry name" value="SH3 Domains"/>
    <property type="match status" value="1"/>
</dbReference>
<evidence type="ECO:0000256" key="2">
    <source>
        <dbReference type="PROSITE-ProRule" id="PRU00192"/>
    </source>
</evidence>